<keyword evidence="6 8" id="KW-1133">Transmembrane helix</keyword>
<feature type="transmembrane region" description="Helical" evidence="8">
    <location>
        <begin position="181"/>
        <end position="204"/>
    </location>
</feature>
<dbReference type="InterPro" id="IPR004268">
    <property type="entry name" value="MurJ"/>
</dbReference>
<dbReference type="UniPathway" id="UPA00219"/>
<dbReference type="HAMAP" id="MF_02078">
    <property type="entry name" value="MurJ_MviN"/>
    <property type="match status" value="1"/>
</dbReference>
<keyword evidence="7 8" id="KW-0472">Membrane</keyword>
<feature type="transmembrane region" description="Helical" evidence="8">
    <location>
        <begin position="377"/>
        <end position="397"/>
    </location>
</feature>
<dbReference type="OrthoDB" id="9804143at2"/>
<dbReference type="InterPro" id="IPR051050">
    <property type="entry name" value="Lipid_II_flippase_MurJ/MviN"/>
</dbReference>
<dbReference type="PIRSF" id="PIRSF002869">
    <property type="entry name" value="MviN"/>
    <property type="match status" value="1"/>
</dbReference>
<evidence type="ECO:0000313" key="10">
    <source>
        <dbReference type="EMBL" id="SHG73431.1"/>
    </source>
</evidence>
<dbReference type="AlphaFoldDB" id="A0A1M5M878"/>
<evidence type="ECO:0000256" key="3">
    <source>
        <dbReference type="ARBA" id="ARBA00022692"/>
    </source>
</evidence>
<protein>
    <recommendedName>
        <fullName evidence="8">Probable lipid II flippase MurJ</fullName>
    </recommendedName>
</protein>
<evidence type="ECO:0000256" key="2">
    <source>
        <dbReference type="ARBA" id="ARBA00022475"/>
    </source>
</evidence>
<feature type="transmembrane region" description="Helical" evidence="8">
    <location>
        <begin position="473"/>
        <end position="492"/>
    </location>
</feature>
<comment type="subcellular location">
    <subcellularLocation>
        <location evidence="1 8">Cell membrane</location>
        <topology evidence="1 8">Multi-pass membrane protein</topology>
    </subcellularLocation>
</comment>
<organism evidence="10 11">
    <name type="scientific">Asaccharospora irregularis DSM 2635</name>
    <dbReference type="NCBI Taxonomy" id="1121321"/>
    <lineage>
        <taxon>Bacteria</taxon>
        <taxon>Bacillati</taxon>
        <taxon>Bacillota</taxon>
        <taxon>Clostridia</taxon>
        <taxon>Peptostreptococcales</taxon>
        <taxon>Peptostreptococcaceae</taxon>
        <taxon>Asaccharospora</taxon>
    </lineage>
</organism>
<evidence type="ECO:0000256" key="8">
    <source>
        <dbReference type="HAMAP-Rule" id="MF_02078"/>
    </source>
</evidence>
<dbReference type="GO" id="GO:0009252">
    <property type="term" value="P:peptidoglycan biosynthetic process"/>
    <property type="evidence" value="ECO:0007669"/>
    <property type="project" value="UniProtKB-UniRule"/>
</dbReference>
<feature type="transmembrane region" description="Helical" evidence="8">
    <location>
        <begin position="344"/>
        <end position="365"/>
    </location>
</feature>
<comment type="pathway">
    <text evidence="8">Cell wall biogenesis; peptidoglycan biosynthesis.</text>
</comment>
<keyword evidence="8 9" id="KW-0813">Transport</keyword>
<comment type="function">
    <text evidence="8 9">Involved in peptidoglycan biosynthesis. Transports lipid-linked peptidoglycan precursors from the inner to the outer leaflet of the cytoplasmic membrane.</text>
</comment>
<keyword evidence="2 8" id="KW-1003">Cell membrane</keyword>
<keyword evidence="5 8" id="KW-0573">Peptidoglycan synthesis</keyword>
<dbReference type="CDD" id="cd13123">
    <property type="entry name" value="MATE_MurJ_like"/>
    <property type="match status" value="1"/>
</dbReference>
<feature type="transmembrane region" description="Helical" evidence="8">
    <location>
        <begin position="403"/>
        <end position="424"/>
    </location>
</feature>
<evidence type="ECO:0000313" key="11">
    <source>
        <dbReference type="Proteomes" id="UP000243255"/>
    </source>
</evidence>
<evidence type="ECO:0000256" key="4">
    <source>
        <dbReference type="ARBA" id="ARBA00022960"/>
    </source>
</evidence>
<keyword evidence="4 8" id="KW-0133">Cell shape</keyword>
<dbReference type="NCBIfam" id="TIGR01695">
    <property type="entry name" value="murJ_mviN"/>
    <property type="match status" value="1"/>
</dbReference>
<evidence type="ECO:0000256" key="7">
    <source>
        <dbReference type="ARBA" id="ARBA00023136"/>
    </source>
</evidence>
<dbReference type="Pfam" id="PF03023">
    <property type="entry name" value="MurJ"/>
    <property type="match status" value="1"/>
</dbReference>
<feature type="transmembrane region" description="Helical" evidence="8">
    <location>
        <begin position="264"/>
        <end position="286"/>
    </location>
</feature>
<dbReference type="GO" id="GO:0071555">
    <property type="term" value="P:cell wall organization"/>
    <property type="evidence" value="ECO:0007669"/>
    <property type="project" value="UniProtKB-UniRule"/>
</dbReference>
<feature type="transmembrane region" description="Helical" evidence="8">
    <location>
        <begin position="90"/>
        <end position="110"/>
    </location>
</feature>
<feature type="transmembrane region" description="Helical" evidence="8">
    <location>
        <begin position="46"/>
        <end position="69"/>
    </location>
</feature>
<proteinExistence type="inferred from homology"/>
<dbReference type="PANTHER" id="PTHR47019">
    <property type="entry name" value="LIPID II FLIPPASE MURJ"/>
    <property type="match status" value="1"/>
</dbReference>
<feature type="transmembrane region" description="Helical" evidence="8">
    <location>
        <begin position="306"/>
        <end position="324"/>
    </location>
</feature>
<feature type="transmembrane region" description="Helical" evidence="8">
    <location>
        <begin position="122"/>
        <end position="141"/>
    </location>
</feature>
<dbReference type="GO" id="GO:0008360">
    <property type="term" value="P:regulation of cell shape"/>
    <property type="evidence" value="ECO:0007669"/>
    <property type="project" value="UniProtKB-UniRule"/>
</dbReference>
<keyword evidence="11" id="KW-1185">Reference proteome</keyword>
<dbReference type="RefSeq" id="WP_073124646.1">
    <property type="nucleotide sequence ID" value="NZ_BAABCH010000022.1"/>
</dbReference>
<keyword evidence="8 9" id="KW-0961">Cell wall biogenesis/degradation</keyword>
<dbReference type="Proteomes" id="UP000243255">
    <property type="component" value="Unassembled WGS sequence"/>
</dbReference>
<sequence>MSKVAKATLGLMIVTMLSKILGFTRELALTYTYGAGTISDIYITTLSIPTILFASIGSALGTTFIPLFYEVEKLDGDKKSLEFSNNVFNIVTILSIIMAILGFIFAGPLVKVFAINFTGEKLLLAIKFTRIMIFGVVFIGLSQVMTSWLQIKGNFTVPGMIGFPYNILIIVGIIISSKGDLYIMPILTLLAILCQFLFQFPFAIKTGYKYKPYINIKDKYIKRMLALVVPVFIGASVNQINAIVDRTLASTLGDGFITILNSANRLNGFVLGLFIVTISTVIYPTLSKLSNENNKEKFAKSVSKSVNSVILMVMPISVGAIVLAEPVVKIVFQRGAFDAQATKMTAIALACYSIGMVGFGLREILNKVFYSLQDTKTPMINGAMAVGVNILLSIILIKFLGHAGLAIATSISAIVCIVLLFISLKKKIGYFGQDYITKTIIKSLVASIFMGVITFIFYKFLVGLLGLGFIKEALALFSSIAIGAIVYIALIIKFNIEEVSTIIDMFKSRITSK</sequence>
<reference evidence="11" key="1">
    <citation type="submission" date="2016-11" db="EMBL/GenBank/DDBJ databases">
        <authorList>
            <person name="Varghese N."/>
            <person name="Submissions S."/>
        </authorList>
    </citation>
    <scope>NUCLEOTIDE SEQUENCE [LARGE SCALE GENOMIC DNA]</scope>
    <source>
        <strain evidence="11">DSM 2635</strain>
    </source>
</reference>
<dbReference type="GO" id="GO:0034204">
    <property type="term" value="P:lipid translocation"/>
    <property type="evidence" value="ECO:0007669"/>
    <property type="project" value="TreeGrafter"/>
</dbReference>
<dbReference type="EMBL" id="FQWX01000006">
    <property type="protein sequence ID" value="SHG73431.1"/>
    <property type="molecule type" value="Genomic_DNA"/>
</dbReference>
<keyword evidence="3 8" id="KW-0812">Transmembrane</keyword>
<dbReference type="PRINTS" id="PR01806">
    <property type="entry name" value="VIRFACTRMVIN"/>
</dbReference>
<evidence type="ECO:0000256" key="1">
    <source>
        <dbReference type="ARBA" id="ARBA00004651"/>
    </source>
</evidence>
<dbReference type="PANTHER" id="PTHR47019:SF1">
    <property type="entry name" value="LIPID II FLIPPASE MURJ"/>
    <property type="match status" value="1"/>
</dbReference>
<dbReference type="GO" id="GO:0005886">
    <property type="term" value="C:plasma membrane"/>
    <property type="evidence" value="ECO:0007669"/>
    <property type="project" value="UniProtKB-SubCell"/>
</dbReference>
<comment type="similarity">
    <text evidence="8 9">Belongs to the MurJ/MviN family.</text>
</comment>
<evidence type="ECO:0000256" key="9">
    <source>
        <dbReference type="PIRNR" id="PIRNR002869"/>
    </source>
</evidence>
<dbReference type="GO" id="GO:0015648">
    <property type="term" value="F:lipid-linked peptidoglycan transporter activity"/>
    <property type="evidence" value="ECO:0007669"/>
    <property type="project" value="UniProtKB-UniRule"/>
</dbReference>
<feature type="transmembrane region" description="Helical" evidence="8">
    <location>
        <begin position="225"/>
        <end position="244"/>
    </location>
</feature>
<feature type="transmembrane region" description="Helical" evidence="8">
    <location>
        <begin position="444"/>
        <end position="467"/>
    </location>
</feature>
<accession>A0A1M5M878</accession>
<feature type="transmembrane region" description="Helical" evidence="8">
    <location>
        <begin position="153"/>
        <end position="175"/>
    </location>
</feature>
<evidence type="ECO:0000256" key="5">
    <source>
        <dbReference type="ARBA" id="ARBA00022984"/>
    </source>
</evidence>
<name>A0A1M5M878_9FIRM</name>
<gene>
    <name evidence="8" type="primary">murJ</name>
    <name evidence="10" type="ORF">SAMN04488530_10668</name>
</gene>
<evidence type="ECO:0000256" key="6">
    <source>
        <dbReference type="ARBA" id="ARBA00022989"/>
    </source>
</evidence>